<dbReference type="Pfam" id="PF07907">
    <property type="entry name" value="YibE_F"/>
    <property type="match status" value="1"/>
</dbReference>
<dbReference type="EMBL" id="JACOQH010000002">
    <property type="protein sequence ID" value="MBC5753336.1"/>
    <property type="molecule type" value="Genomic_DNA"/>
</dbReference>
<feature type="transmembrane region" description="Helical" evidence="1">
    <location>
        <begin position="232"/>
        <end position="265"/>
    </location>
</feature>
<evidence type="ECO:0000313" key="3">
    <source>
        <dbReference type="Proteomes" id="UP000621540"/>
    </source>
</evidence>
<name>A0ABR7I8S8_9FIRM</name>
<dbReference type="RefSeq" id="WP_186981792.1">
    <property type="nucleotide sequence ID" value="NZ_JACOQH010000002.1"/>
</dbReference>
<keyword evidence="1" id="KW-0472">Membrane</keyword>
<keyword evidence="1" id="KW-1133">Transmembrane helix</keyword>
<organism evidence="2 3">
    <name type="scientific">Roseburia yibonii</name>
    <dbReference type="NCBI Taxonomy" id="2763063"/>
    <lineage>
        <taxon>Bacteria</taxon>
        <taxon>Bacillati</taxon>
        <taxon>Bacillota</taxon>
        <taxon>Clostridia</taxon>
        <taxon>Lachnospirales</taxon>
        <taxon>Lachnospiraceae</taxon>
        <taxon>Roseburia</taxon>
    </lineage>
</organism>
<dbReference type="PANTHER" id="PTHR41771:SF1">
    <property type="entry name" value="MEMBRANE PROTEIN"/>
    <property type="match status" value="1"/>
</dbReference>
<keyword evidence="1" id="KW-0812">Transmembrane</keyword>
<dbReference type="PANTHER" id="PTHR41771">
    <property type="entry name" value="MEMBRANE PROTEIN-RELATED"/>
    <property type="match status" value="1"/>
</dbReference>
<reference evidence="2 3" key="1">
    <citation type="submission" date="2020-08" db="EMBL/GenBank/DDBJ databases">
        <title>Genome public.</title>
        <authorList>
            <person name="Liu C."/>
            <person name="Sun Q."/>
        </authorList>
    </citation>
    <scope>NUCLEOTIDE SEQUENCE [LARGE SCALE GENOMIC DNA]</scope>
    <source>
        <strain evidence="2 3">BX0805</strain>
    </source>
</reference>
<keyword evidence="3" id="KW-1185">Reference proteome</keyword>
<comment type="caution">
    <text evidence="2">The sequence shown here is derived from an EMBL/GenBank/DDBJ whole genome shotgun (WGS) entry which is preliminary data.</text>
</comment>
<evidence type="ECO:0000256" key="1">
    <source>
        <dbReference type="SAM" id="Phobius"/>
    </source>
</evidence>
<proteinExistence type="predicted"/>
<protein>
    <submittedName>
        <fullName evidence="2">YibE/F family protein</fullName>
    </submittedName>
</protein>
<accession>A0ABR7I8S8</accession>
<evidence type="ECO:0000313" key="2">
    <source>
        <dbReference type="EMBL" id="MBC5753336.1"/>
    </source>
</evidence>
<feature type="transmembrane region" description="Helical" evidence="1">
    <location>
        <begin position="327"/>
        <end position="349"/>
    </location>
</feature>
<feature type="transmembrane region" description="Helical" evidence="1">
    <location>
        <begin position="160"/>
        <end position="180"/>
    </location>
</feature>
<feature type="transmembrane region" description="Helical" evidence="1">
    <location>
        <begin position="137"/>
        <end position="153"/>
    </location>
</feature>
<gene>
    <name evidence="2" type="ORF">H8Z76_04695</name>
</gene>
<dbReference type="InterPro" id="IPR012507">
    <property type="entry name" value="YibE_F"/>
</dbReference>
<dbReference type="Proteomes" id="UP000621540">
    <property type="component" value="Unassembled WGS sequence"/>
</dbReference>
<feature type="transmembrane region" description="Helical" evidence="1">
    <location>
        <begin position="114"/>
        <end position="131"/>
    </location>
</feature>
<feature type="transmembrane region" description="Helical" evidence="1">
    <location>
        <begin position="186"/>
        <end position="211"/>
    </location>
</feature>
<sequence>MKKLYFSLIYLAVSVMLLIGLAHDAFLYKETVVKIRQAETVVSEEKDGTMYEQTLEAQILNGAHKGQTITLKNLYSRSLTVDEKYKKGDRVFVTLTGEADELEGKITGLKRDSYVLAVLLLFVYLLCMMAGKKGIAAILSAGVNILLFYLALCQYEKGTYVLPVTILVMILFAVCSLLIVSGWNRVTAAAVLATLLTVAAAGVFYFLVLKLAGDPEYFMMEYTEYLNNTSQFGMLFFAQVLIGGLGAVMDVAISITATAGELVYVNPGITKESLYDGIRHVADDIMGTMINVLLLSYFCGSIPLILIKMINHYGFTEIFKFHIPFELIQFLMGSIAILISIPISLAVSVRLLKGKEELA</sequence>
<feature type="transmembrane region" description="Helical" evidence="1">
    <location>
        <begin position="6"/>
        <end position="27"/>
    </location>
</feature>
<feature type="transmembrane region" description="Helical" evidence="1">
    <location>
        <begin position="285"/>
        <end position="307"/>
    </location>
</feature>